<feature type="region of interest" description="Disordered" evidence="1">
    <location>
        <begin position="146"/>
        <end position="182"/>
    </location>
</feature>
<dbReference type="EMBL" id="HBEN01011288">
    <property type="protein sequence ID" value="CAD8446138.1"/>
    <property type="molecule type" value="Transcribed_RNA"/>
</dbReference>
<feature type="compositionally biased region" description="Basic and acidic residues" evidence="1">
    <location>
        <begin position="156"/>
        <end position="175"/>
    </location>
</feature>
<accession>A0A7S0GZB4</accession>
<dbReference type="AlphaFoldDB" id="A0A7S0GZB4"/>
<protein>
    <submittedName>
        <fullName evidence="2">Uncharacterized protein</fullName>
    </submittedName>
</protein>
<proteinExistence type="predicted"/>
<sequence>MVARNARAGLRDVGVQNLEKRLGPLFEYLRMRYDRDAENEDDSDVIRAVVSCGREALEAARGGFHDAKALVFDAFFFAWVSHAPSIGVTPGDPFTARSLWRLSLKQFEAAVRELNLGRELRDALRRVPDAASRKIIALLDESLFSSGDEASDDDEGVSRRAKTETDERTSLKSEDAGPSSHEVAHDVDFLLESVRQAARDDLFTCAKLAGTSLLCSERYQESREKRRSEASDTNDADRELVAVLNRIRGDADAASNRDAGALAVELVQLLLTSPETTLTRLVRVASTNTSQASLLLSAFFAQPGIVRMQMNPSEPPRMLMELARLLHKPPAELKGSHALEGLKTLIEALCQPRQALSDANDDGERFGKRRLALPSRSQLDHRHVLLFIVIPALSLTVEETDSEFEFWALRILQTLLTGFDGDKTGNAETPIECSPSGTRLLRATYPGSMLLAMASRIDSRSGSVAERTRELAARLLQCCVAALNSSSLDREEDVSTLESLAHADAEAATRLTWHTRMLMETLMRRVREIRPTPTRSPPAAPSLGPEDDVSATASALADVILLCATQFLRGDDIMDLIHGNRSADGNLKEIIERVRDCSGSSSELRRALLEACTTLLPRLTAREFDVVLQEALPRLLGSVQEAPEGDQGSCGPLVVDFLTRVSLAQMEISGKNRDIETVSRQLASAATRVNEASATDGEHHTDVDFLATAFHNLRCVSVVLSQMTTHSSEKARDILLNVALELAGKLCDNERMVSEVAQLFEACPDERCKQHVLAVCNTKGGRNATIESR</sequence>
<reference evidence="2" key="1">
    <citation type="submission" date="2021-01" db="EMBL/GenBank/DDBJ databases">
        <authorList>
            <person name="Corre E."/>
            <person name="Pelletier E."/>
            <person name="Niang G."/>
            <person name="Scheremetjew M."/>
            <person name="Finn R."/>
            <person name="Kale V."/>
            <person name="Holt S."/>
            <person name="Cochrane G."/>
            <person name="Meng A."/>
            <person name="Brown T."/>
            <person name="Cohen L."/>
        </authorList>
    </citation>
    <scope>NUCLEOTIDE SEQUENCE</scope>
    <source>
        <strain evidence="2">CCAC1681</strain>
    </source>
</reference>
<name>A0A7S0GZB4_MICPS</name>
<organism evidence="2">
    <name type="scientific">Micromonas pusilla</name>
    <name type="common">Picoplanktonic green alga</name>
    <name type="synonym">Chromulina pusilla</name>
    <dbReference type="NCBI Taxonomy" id="38833"/>
    <lineage>
        <taxon>Eukaryota</taxon>
        <taxon>Viridiplantae</taxon>
        <taxon>Chlorophyta</taxon>
        <taxon>Mamiellophyceae</taxon>
        <taxon>Mamiellales</taxon>
        <taxon>Mamiellaceae</taxon>
        <taxon>Micromonas</taxon>
    </lineage>
</organism>
<gene>
    <name evidence="2" type="ORF">MSP1401_LOCUS9369</name>
</gene>
<evidence type="ECO:0000256" key="1">
    <source>
        <dbReference type="SAM" id="MobiDB-lite"/>
    </source>
</evidence>
<evidence type="ECO:0000313" key="2">
    <source>
        <dbReference type="EMBL" id="CAD8446138.1"/>
    </source>
</evidence>